<name>A0A1G1XLP4_9BACT</name>
<reference evidence="1 2" key="1">
    <citation type="journal article" date="2016" name="Nat. Commun.">
        <title>Thousands of microbial genomes shed light on interconnected biogeochemical processes in an aquifer system.</title>
        <authorList>
            <person name="Anantharaman K."/>
            <person name="Brown C.T."/>
            <person name="Hug L.A."/>
            <person name="Sharon I."/>
            <person name="Castelle C.J."/>
            <person name="Probst A.J."/>
            <person name="Thomas B.C."/>
            <person name="Singh A."/>
            <person name="Wilkins M.J."/>
            <person name="Karaoz U."/>
            <person name="Brodie E.L."/>
            <person name="Williams K.H."/>
            <person name="Hubbard S.S."/>
            <person name="Banfield J.F."/>
        </authorList>
    </citation>
    <scope>NUCLEOTIDE SEQUENCE [LARGE SCALE GENOMIC DNA]</scope>
</reference>
<evidence type="ECO:0000313" key="1">
    <source>
        <dbReference type="EMBL" id="OGY40834.1"/>
    </source>
</evidence>
<proteinExistence type="predicted"/>
<dbReference type="AlphaFoldDB" id="A0A1G1XLP4"/>
<organism evidence="1 2">
    <name type="scientific">Candidatus Brennerbacteria bacterium RIFOXYD1_FULL_41_16</name>
    <dbReference type="NCBI Taxonomy" id="1797529"/>
    <lineage>
        <taxon>Bacteria</taxon>
        <taxon>Candidatus Brenneribacteriota</taxon>
    </lineage>
</organism>
<accession>A0A1G1XLP4</accession>
<evidence type="ECO:0000313" key="2">
    <source>
        <dbReference type="Proteomes" id="UP000178570"/>
    </source>
</evidence>
<sequence length="75" mass="8555">MEPSRASVHEKGTHVSVSIFCVELTPEEKEIAGNGLNDEHYKDFGIKGFTRDDLIKNNAFEALIDTYDRIFPLKR</sequence>
<dbReference type="EMBL" id="MHHY01000004">
    <property type="protein sequence ID" value="OGY40834.1"/>
    <property type="molecule type" value="Genomic_DNA"/>
</dbReference>
<protein>
    <submittedName>
        <fullName evidence="1">Uncharacterized protein</fullName>
    </submittedName>
</protein>
<gene>
    <name evidence="1" type="ORF">A2570_00255</name>
</gene>
<comment type="caution">
    <text evidence="1">The sequence shown here is derived from an EMBL/GenBank/DDBJ whole genome shotgun (WGS) entry which is preliminary data.</text>
</comment>
<dbReference type="Proteomes" id="UP000178570">
    <property type="component" value="Unassembled WGS sequence"/>
</dbReference>